<gene>
    <name evidence="9" type="ORF">EV44_g5685</name>
</gene>
<dbReference type="GO" id="GO:0016301">
    <property type="term" value="F:kinase activity"/>
    <property type="evidence" value="ECO:0007669"/>
    <property type="project" value="UniProtKB-KW"/>
</dbReference>
<keyword evidence="3 6" id="KW-0963">Cytoplasm</keyword>
<dbReference type="GO" id="GO:0000045">
    <property type="term" value="P:autophagosome assembly"/>
    <property type="evidence" value="ECO:0007669"/>
    <property type="project" value="TreeGrafter"/>
</dbReference>
<dbReference type="PANTHER" id="PTHR28005:SF1">
    <property type="entry name" value="AUTOPHAGY-RELATED PROTEIN 17"/>
    <property type="match status" value="1"/>
</dbReference>
<feature type="compositionally biased region" description="Polar residues" evidence="7">
    <location>
        <begin position="1"/>
        <end position="24"/>
    </location>
</feature>
<dbReference type="Pfam" id="PF04108">
    <property type="entry name" value="ATG17_like"/>
    <property type="match status" value="1"/>
</dbReference>
<dbReference type="GO" id="GO:0034045">
    <property type="term" value="C:phagophore assembly site membrane"/>
    <property type="evidence" value="ECO:0007669"/>
    <property type="project" value="UniProtKB-SubCell"/>
</dbReference>
<evidence type="ECO:0000256" key="4">
    <source>
        <dbReference type="ARBA" id="ARBA00023006"/>
    </source>
</evidence>
<dbReference type="EMBL" id="JNVN01000062">
    <property type="protein sequence ID" value="KHJ36346.1"/>
    <property type="molecule type" value="Genomic_DNA"/>
</dbReference>
<dbReference type="GO" id="GO:0060090">
    <property type="term" value="F:molecular adaptor activity"/>
    <property type="evidence" value="ECO:0007669"/>
    <property type="project" value="TreeGrafter"/>
</dbReference>
<evidence type="ECO:0000256" key="6">
    <source>
        <dbReference type="RuleBase" id="RU368080"/>
    </source>
</evidence>
<evidence type="ECO:0000256" key="5">
    <source>
        <dbReference type="ARBA" id="ARBA00023136"/>
    </source>
</evidence>
<dbReference type="STRING" id="52586.A0A0B1PHS9"/>
<evidence type="ECO:0000259" key="8">
    <source>
        <dbReference type="Pfam" id="PF04108"/>
    </source>
</evidence>
<proteinExistence type="inferred from homology"/>
<feature type="region of interest" description="Disordered" evidence="7">
    <location>
        <begin position="1"/>
        <end position="25"/>
    </location>
</feature>
<dbReference type="OMA" id="THVWRAN"/>
<dbReference type="InterPro" id="IPR045326">
    <property type="entry name" value="ATG17-like_dom"/>
</dbReference>
<evidence type="ECO:0000256" key="7">
    <source>
        <dbReference type="SAM" id="MobiDB-lite"/>
    </source>
</evidence>
<accession>A0A0B1PHS9</accession>
<dbReference type="OrthoDB" id="1937984at2759"/>
<comment type="caution">
    <text evidence="9">The sequence shown here is derived from an EMBL/GenBank/DDBJ whole genome shotgun (WGS) entry which is preliminary data.</text>
</comment>
<dbReference type="InterPro" id="IPR007240">
    <property type="entry name" value="Atg17"/>
</dbReference>
<evidence type="ECO:0000256" key="1">
    <source>
        <dbReference type="ARBA" id="ARBA00006259"/>
    </source>
</evidence>
<dbReference type="HOGENOM" id="CLU_028356_0_0_1"/>
<dbReference type="GO" id="GO:0034727">
    <property type="term" value="P:piecemeal microautophagy of the nucleus"/>
    <property type="evidence" value="ECO:0007669"/>
    <property type="project" value="TreeGrafter"/>
</dbReference>
<name>A0A0B1PHS9_UNCNE</name>
<comment type="subcellular location">
    <subcellularLocation>
        <location evidence="6">Cytoplasm</location>
    </subcellularLocation>
    <subcellularLocation>
        <location evidence="6">Preautophagosomal structure membrane</location>
        <topology evidence="6">Peripheral membrane protein</topology>
    </subcellularLocation>
</comment>
<keyword evidence="5" id="KW-0472">Membrane</keyword>
<feature type="domain" description="Autophagy protein ATG17-like" evidence="8">
    <location>
        <begin position="45"/>
        <end position="446"/>
    </location>
</feature>
<sequence length="501" mass="55915">MSTSSRTSQRHIASTPSNSRQARSATRGDISLDKLVSHLLAAKLSLASIKTVSRANEIVISARAALEECAVVTARTNFLRKGIKNQAATLRQLRAGIVAVYDQGQKDFMNVIRTLDAANQRLENTMNTLRSTIVEAAFRPEVEEPRCLLDFVHEQGVETMRDSLKENIREAKATQAEFDSAIVSLDNDLSALKASMVTKSDALPFSEFESQIPDSLQCLESHAQQMADLLESLVQHFDLCVTAIRNTEGGTAAVRKAASSPPPGVDAVSVSGVISSGSIPANEEQISDEEMQEIHDVLEKDARQVEGVVMELQDLLTDMEVKYQVILDFVSLLNASYQEQTATFKMLEIVGSRLQGYVLASHDFNLRWDETKASILSQLSELESIRIFYENYYSSYDALILEVQRRKQCQDQVQSVLKKAMDQLDRLYEFDSREREEFSADVGEFLPVDLWPGIGDVTPRWGFVRVDGGVTDSIPHLSNEIIERASMRARKRETINKTRLS</sequence>
<keyword evidence="10" id="KW-1185">Reference proteome</keyword>
<keyword evidence="9" id="KW-0418">Kinase</keyword>
<evidence type="ECO:0000256" key="3">
    <source>
        <dbReference type="ARBA" id="ARBA00022490"/>
    </source>
</evidence>
<comment type="function">
    <text evidence="6">Autophagy-specific protein that functions in response to autophagy-inducing signals as a scaffold to recruit other ATG proteins to organize preautophagosomal structure (PAS) formation. Modulates the timing and magnitude of the autophagy response, such as the size of the sequestering vesicles. Plays particularly a role in pexophagy and nucleophagy.</text>
</comment>
<reference evidence="9 10" key="1">
    <citation type="journal article" date="2014" name="BMC Genomics">
        <title>Adaptive genomic structural variation in the grape powdery mildew pathogen, Erysiphe necator.</title>
        <authorList>
            <person name="Jones L."/>
            <person name="Riaz S."/>
            <person name="Morales-Cruz A."/>
            <person name="Amrine K.C."/>
            <person name="McGuire B."/>
            <person name="Gubler W.D."/>
            <person name="Walker M.A."/>
            <person name="Cantu D."/>
        </authorList>
    </citation>
    <scope>NUCLEOTIDE SEQUENCE [LARGE SCALE GENOMIC DNA]</scope>
    <source>
        <strain evidence="10">c</strain>
    </source>
</reference>
<dbReference type="AlphaFoldDB" id="A0A0B1PHS9"/>
<organism evidence="9 10">
    <name type="scientific">Uncinula necator</name>
    <name type="common">Grape powdery mildew</name>
    <dbReference type="NCBI Taxonomy" id="52586"/>
    <lineage>
        <taxon>Eukaryota</taxon>
        <taxon>Fungi</taxon>
        <taxon>Dikarya</taxon>
        <taxon>Ascomycota</taxon>
        <taxon>Pezizomycotina</taxon>
        <taxon>Leotiomycetes</taxon>
        <taxon>Erysiphales</taxon>
        <taxon>Erysiphaceae</taxon>
        <taxon>Erysiphe</taxon>
    </lineage>
</organism>
<protein>
    <recommendedName>
        <fullName evidence="2 6">Autophagy-related protein 17</fullName>
    </recommendedName>
</protein>
<dbReference type="PANTHER" id="PTHR28005">
    <property type="entry name" value="AUTOPHAGY-RELATED PROTEIN 17"/>
    <property type="match status" value="1"/>
</dbReference>
<keyword evidence="9" id="KW-0808">Transferase</keyword>
<evidence type="ECO:0000313" key="9">
    <source>
        <dbReference type="EMBL" id="KHJ36346.1"/>
    </source>
</evidence>
<evidence type="ECO:0000256" key="2">
    <source>
        <dbReference type="ARBA" id="ARBA00013806"/>
    </source>
</evidence>
<keyword evidence="4 6" id="KW-0072">Autophagy</keyword>
<evidence type="ECO:0000313" key="10">
    <source>
        <dbReference type="Proteomes" id="UP000030854"/>
    </source>
</evidence>
<dbReference type="GO" id="GO:0030295">
    <property type="term" value="F:protein kinase activator activity"/>
    <property type="evidence" value="ECO:0007669"/>
    <property type="project" value="TreeGrafter"/>
</dbReference>
<dbReference type="GO" id="GO:0000422">
    <property type="term" value="P:autophagy of mitochondrion"/>
    <property type="evidence" value="ECO:0007669"/>
    <property type="project" value="TreeGrafter"/>
</dbReference>
<comment type="similarity">
    <text evidence="1 6">Belongs to the ATG17 family.</text>
</comment>
<dbReference type="GO" id="GO:1990316">
    <property type="term" value="C:Atg1/ULK1 kinase complex"/>
    <property type="evidence" value="ECO:0007669"/>
    <property type="project" value="TreeGrafter"/>
</dbReference>
<dbReference type="Proteomes" id="UP000030854">
    <property type="component" value="Unassembled WGS sequence"/>
</dbReference>